<dbReference type="KEGG" id="pavi:110770540"/>
<evidence type="ECO:0000256" key="11">
    <source>
        <dbReference type="SAM" id="MobiDB-lite"/>
    </source>
</evidence>
<sequence length="589" mass="66962">MTDPIRHTSTDDETKNKKRKRKRGKKPSEESEPRNPYQAQQNEEEEKGEGDDNNKKEKKTKILKGKEEANEENKEEEAEGVEEENKRKKNVKRGGGSGIMSTDSFDSLNLSANTFRAIQELNFQYLTEIQARAIPSLLIGKDVLGAARTGSGKTLAFLIPAVELLYHIKFTPRNGTGVVVICPTRELAIQTYAVAKNLLKYHSHTVELVIGGAARRGEAERLVKGVNLLVATPGRLLDHLQNTKGFIYKNLKCLIIDEADRIMEANFEEEMKQIIKLLPKKRQTALFSATQTTKVQDLVRLSLKEYHLIDVDGGRTKVTNEGLKQGYFIVPSEERFILLYSFLVKTRSKKVMVFFSSCNSVKFHSDLLRYINVDCFDIHGKQKQQKRTKTFFDFCKAEKGILLCTDVAARGLDIPAVDVIVQFDPPDDPKEYIHRVGRTARGEGGKGKAFLFLIPEEMQFIRYLTAEKVPVEEQQINKNKLKNVQSQLEKMVEGNYYLRQAAKEAYKSYLLAYNSHSMKDIFNVHRLDLQAVAASFCFCSPPKVNLNLNSSASKFRKKMRIGGSRNGFSESNPYGMQKGRDEIRQFVRH</sequence>
<dbReference type="InterPro" id="IPR025313">
    <property type="entry name" value="SPB4-like_CTE"/>
</dbReference>
<proteinExistence type="inferred from homology"/>
<evidence type="ECO:0000256" key="2">
    <source>
        <dbReference type="ARBA" id="ARBA00022801"/>
    </source>
</evidence>
<dbReference type="CDD" id="cd17942">
    <property type="entry name" value="DEADc_DDX18"/>
    <property type="match status" value="1"/>
</dbReference>
<dbReference type="GeneID" id="110770540"/>
<dbReference type="GO" id="GO:0003723">
    <property type="term" value="F:RNA binding"/>
    <property type="evidence" value="ECO:0007669"/>
    <property type="project" value="UniProtKB-UniRule"/>
</dbReference>
<feature type="domain" description="Helicase C-terminal" evidence="13">
    <location>
        <begin position="338"/>
        <end position="492"/>
    </location>
</feature>
<dbReference type="Pfam" id="PF00270">
    <property type="entry name" value="DEAD"/>
    <property type="match status" value="1"/>
</dbReference>
<dbReference type="Pfam" id="PF00271">
    <property type="entry name" value="Helicase_C"/>
    <property type="match status" value="1"/>
</dbReference>
<dbReference type="PROSITE" id="PS51195">
    <property type="entry name" value="Q_MOTIF"/>
    <property type="match status" value="1"/>
</dbReference>
<protein>
    <recommendedName>
        <fullName evidence="10">ATP-dependent RNA helicase</fullName>
        <ecNumber evidence="10">3.6.4.13</ecNumber>
    </recommendedName>
</protein>
<feature type="domain" description="DEAD-box RNA helicase Q" evidence="14">
    <location>
        <begin position="103"/>
        <end position="131"/>
    </location>
</feature>
<dbReference type="PROSITE" id="PS51194">
    <property type="entry name" value="HELICASE_CTER"/>
    <property type="match status" value="1"/>
</dbReference>
<dbReference type="InterPro" id="IPR014014">
    <property type="entry name" value="RNA_helicase_DEAD_Q_motif"/>
</dbReference>
<feature type="domain" description="Helicase ATP-binding" evidence="12">
    <location>
        <begin position="134"/>
        <end position="309"/>
    </location>
</feature>
<dbReference type="AlphaFoldDB" id="A0A6P5TTG8"/>
<reference evidence="16" key="1">
    <citation type="submission" date="2025-08" db="UniProtKB">
        <authorList>
            <consortium name="RefSeq"/>
        </authorList>
    </citation>
    <scope>IDENTIFICATION</scope>
</reference>
<dbReference type="Proteomes" id="UP000515124">
    <property type="component" value="Unplaced"/>
</dbReference>
<gene>
    <name evidence="16" type="primary">LOC110770540</name>
</gene>
<dbReference type="PROSITE" id="PS51192">
    <property type="entry name" value="HELICASE_ATP_BIND_1"/>
    <property type="match status" value="1"/>
</dbReference>
<dbReference type="InterPro" id="IPR014001">
    <property type="entry name" value="Helicase_ATP-bd"/>
</dbReference>
<evidence type="ECO:0000313" key="15">
    <source>
        <dbReference type="Proteomes" id="UP000515124"/>
    </source>
</evidence>
<dbReference type="SMART" id="SM01178">
    <property type="entry name" value="DUF4217"/>
    <property type="match status" value="1"/>
</dbReference>
<keyword evidence="4 9" id="KW-0067">ATP-binding</keyword>
<keyword evidence="3 9" id="KW-0347">Helicase</keyword>
<evidence type="ECO:0000256" key="9">
    <source>
        <dbReference type="RuleBase" id="RU000492"/>
    </source>
</evidence>
<feature type="compositionally biased region" description="Acidic residues" evidence="11">
    <location>
        <begin position="73"/>
        <end position="82"/>
    </location>
</feature>
<dbReference type="SUPFAM" id="SSF52540">
    <property type="entry name" value="P-loop containing nucleoside triphosphate hydrolases"/>
    <property type="match status" value="1"/>
</dbReference>
<name>A0A6P5TTG8_PRUAV</name>
<dbReference type="SMART" id="SM00490">
    <property type="entry name" value="HELICc"/>
    <property type="match status" value="1"/>
</dbReference>
<evidence type="ECO:0000313" key="16">
    <source>
        <dbReference type="RefSeq" id="XP_021830385.1"/>
    </source>
</evidence>
<organism evidence="15 16">
    <name type="scientific">Prunus avium</name>
    <name type="common">Cherry</name>
    <name type="synonym">Cerasus avium</name>
    <dbReference type="NCBI Taxonomy" id="42229"/>
    <lineage>
        <taxon>Eukaryota</taxon>
        <taxon>Viridiplantae</taxon>
        <taxon>Streptophyta</taxon>
        <taxon>Embryophyta</taxon>
        <taxon>Tracheophyta</taxon>
        <taxon>Spermatophyta</taxon>
        <taxon>Magnoliopsida</taxon>
        <taxon>eudicotyledons</taxon>
        <taxon>Gunneridae</taxon>
        <taxon>Pentapetalae</taxon>
        <taxon>rosids</taxon>
        <taxon>fabids</taxon>
        <taxon>Rosales</taxon>
        <taxon>Rosaceae</taxon>
        <taxon>Amygdaloideae</taxon>
        <taxon>Amygdaleae</taxon>
        <taxon>Prunus</taxon>
    </lineage>
</organism>
<dbReference type="GO" id="GO:0005524">
    <property type="term" value="F:ATP binding"/>
    <property type="evidence" value="ECO:0007669"/>
    <property type="project" value="UniProtKB-UniRule"/>
</dbReference>
<comment type="domain">
    <text evidence="10">The Q motif is unique to and characteristic of the DEAD box family of RNA helicases and controls ATP binding and hydrolysis.</text>
</comment>
<keyword evidence="5 10" id="KW-0694">RNA-binding</keyword>
<dbReference type="PROSITE" id="PS00039">
    <property type="entry name" value="DEAD_ATP_HELICASE"/>
    <property type="match status" value="1"/>
</dbReference>
<evidence type="ECO:0000256" key="1">
    <source>
        <dbReference type="ARBA" id="ARBA00022741"/>
    </source>
</evidence>
<comment type="function">
    <text evidence="10">RNA helicase.</text>
</comment>
<dbReference type="FunFam" id="3.40.50.300:FF:000379">
    <property type="entry name" value="RNA helicase"/>
    <property type="match status" value="1"/>
</dbReference>
<feature type="short sequence motif" description="Q motif" evidence="8">
    <location>
        <begin position="103"/>
        <end position="131"/>
    </location>
</feature>
<dbReference type="InterPro" id="IPR044773">
    <property type="entry name" value="DDX18/Has1_DEADc"/>
</dbReference>
<evidence type="ECO:0000256" key="7">
    <source>
        <dbReference type="ARBA" id="ARBA00047984"/>
    </source>
</evidence>
<evidence type="ECO:0000259" key="13">
    <source>
        <dbReference type="PROSITE" id="PS51194"/>
    </source>
</evidence>
<dbReference type="Gene3D" id="3.40.50.300">
    <property type="entry name" value="P-loop containing nucleotide triphosphate hydrolases"/>
    <property type="match status" value="2"/>
</dbReference>
<dbReference type="InterPro" id="IPR011545">
    <property type="entry name" value="DEAD/DEAH_box_helicase_dom"/>
</dbReference>
<evidence type="ECO:0000256" key="10">
    <source>
        <dbReference type="RuleBase" id="RU365068"/>
    </source>
</evidence>
<dbReference type="PANTHER" id="PTHR24031">
    <property type="entry name" value="RNA HELICASE"/>
    <property type="match status" value="1"/>
</dbReference>
<feature type="region of interest" description="Disordered" evidence="11">
    <location>
        <begin position="1"/>
        <end position="102"/>
    </location>
</feature>
<evidence type="ECO:0000259" key="12">
    <source>
        <dbReference type="PROSITE" id="PS51192"/>
    </source>
</evidence>
<comment type="catalytic activity">
    <reaction evidence="7 10">
        <text>ATP + H2O = ADP + phosphate + H(+)</text>
        <dbReference type="Rhea" id="RHEA:13065"/>
        <dbReference type="ChEBI" id="CHEBI:15377"/>
        <dbReference type="ChEBI" id="CHEBI:15378"/>
        <dbReference type="ChEBI" id="CHEBI:30616"/>
        <dbReference type="ChEBI" id="CHEBI:43474"/>
        <dbReference type="ChEBI" id="CHEBI:456216"/>
        <dbReference type="EC" id="3.6.4.13"/>
    </reaction>
</comment>
<keyword evidence="15" id="KW-1185">Reference proteome</keyword>
<feature type="compositionally biased region" description="Basic and acidic residues" evidence="11">
    <location>
        <begin position="1"/>
        <end position="15"/>
    </location>
</feature>
<evidence type="ECO:0000256" key="4">
    <source>
        <dbReference type="ARBA" id="ARBA00022840"/>
    </source>
</evidence>
<dbReference type="CDD" id="cd18787">
    <property type="entry name" value="SF2_C_DEAD"/>
    <property type="match status" value="1"/>
</dbReference>
<keyword evidence="2 9" id="KW-0378">Hydrolase</keyword>
<dbReference type="InterPro" id="IPR000629">
    <property type="entry name" value="RNA-helicase_DEAD-box_CS"/>
</dbReference>
<dbReference type="InterPro" id="IPR001650">
    <property type="entry name" value="Helicase_C-like"/>
</dbReference>
<evidence type="ECO:0000259" key="14">
    <source>
        <dbReference type="PROSITE" id="PS51195"/>
    </source>
</evidence>
<dbReference type="SMART" id="SM00487">
    <property type="entry name" value="DEXDc"/>
    <property type="match status" value="1"/>
</dbReference>
<evidence type="ECO:0000256" key="5">
    <source>
        <dbReference type="ARBA" id="ARBA00022884"/>
    </source>
</evidence>
<evidence type="ECO:0000256" key="8">
    <source>
        <dbReference type="PROSITE-ProRule" id="PRU00552"/>
    </source>
</evidence>
<comment type="similarity">
    <text evidence="6">Belongs to the DEAD box helicase family. DDX18/HAS1 subfamily.</text>
</comment>
<dbReference type="RefSeq" id="XP_021830385.1">
    <property type="nucleotide sequence ID" value="XM_021974693.1"/>
</dbReference>
<dbReference type="InterPro" id="IPR027417">
    <property type="entry name" value="P-loop_NTPase"/>
</dbReference>
<dbReference type="EC" id="3.6.4.13" evidence="10"/>
<evidence type="ECO:0000256" key="6">
    <source>
        <dbReference type="ARBA" id="ARBA00024357"/>
    </source>
</evidence>
<evidence type="ECO:0000256" key="3">
    <source>
        <dbReference type="ARBA" id="ARBA00022806"/>
    </source>
</evidence>
<dbReference type="Pfam" id="PF13959">
    <property type="entry name" value="CTE_SPB4"/>
    <property type="match status" value="1"/>
</dbReference>
<dbReference type="GO" id="GO:0016787">
    <property type="term" value="F:hydrolase activity"/>
    <property type="evidence" value="ECO:0007669"/>
    <property type="project" value="UniProtKB-KW"/>
</dbReference>
<dbReference type="GO" id="GO:0003724">
    <property type="term" value="F:RNA helicase activity"/>
    <property type="evidence" value="ECO:0007669"/>
    <property type="project" value="UniProtKB-EC"/>
</dbReference>
<feature type="compositionally biased region" description="Basic residues" evidence="11">
    <location>
        <begin position="16"/>
        <end position="25"/>
    </location>
</feature>
<keyword evidence="1 9" id="KW-0547">Nucleotide-binding</keyword>
<accession>A0A6P5TTG8</accession>